<dbReference type="PIRSF" id="PIRSF001430">
    <property type="entry name" value="tRNA_psdUrid_synth"/>
    <property type="match status" value="1"/>
</dbReference>
<dbReference type="GO" id="GO:0009982">
    <property type="term" value="F:pseudouridine synthase activity"/>
    <property type="evidence" value="ECO:0007669"/>
    <property type="project" value="InterPro"/>
</dbReference>
<gene>
    <name evidence="5" type="ORF">UFOPK2399_00472</name>
</gene>
<sequence>MNLGSPDAHLKLTIAYDGTRFRGWARQPGERTIEGELHAALGRMYRQHQHLVVAGRTDTGVHAHANVVSLAVWGGPSVDRAAEALNTVLPPDIAIVRADQVDPAFHARYSATSRSYRYRIFRRRERSPFEVHRSYWHPKRLEIQKLQAAAAILVGVHDFHAFTPTETQHRVFVREIKDARWIEEGDVLSFEVTADSFLRHMVRTLVGTMLELDPDEIVGLLQGAPRSAAGATAPPGGLYLKHVTYEVG</sequence>
<feature type="domain" description="Pseudouridine synthase I TruA alpha/beta" evidence="4">
    <location>
        <begin position="149"/>
        <end position="246"/>
    </location>
</feature>
<comment type="similarity">
    <text evidence="1">Belongs to the tRNA pseudouridine synthase TruA family.</text>
</comment>
<evidence type="ECO:0000256" key="1">
    <source>
        <dbReference type="ARBA" id="ARBA00009375"/>
    </source>
</evidence>
<organism evidence="5">
    <name type="scientific">freshwater metagenome</name>
    <dbReference type="NCBI Taxonomy" id="449393"/>
    <lineage>
        <taxon>unclassified sequences</taxon>
        <taxon>metagenomes</taxon>
        <taxon>ecological metagenomes</taxon>
    </lineage>
</organism>
<dbReference type="HAMAP" id="MF_00171">
    <property type="entry name" value="TruA"/>
    <property type="match status" value="1"/>
</dbReference>
<dbReference type="InterPro" id="IPR020095">
    <property type="entry name" value="PsdUridine_synth_TruA_C"/>
</dbReference>
<dbReference type="InterPro" id="IPR020097">
    <property type="entry name" value="PsdUridine_synth_TruA_a/b_dom"/>
</dbReference>
<dbReference type="GO" id="GO:0031119">
    <property type="term" value="P:tRNA pseudouridine synthesis"/>
    <property type="evidence" value="ECO:0007669"/>
    <property type="project" value="TreeGrafter"/>
</dbReference>
<reference evidence="5" key="1">
    <citation type="submission" date="2020-05" db="EMBL/GenBank/DDBJ databases">
        <authorList>
            <person name="Chiriac C."/>
            <person name="Salcher M."/>
            <person name="Ghai R."/>
            <person name="Kavagutti S V."/>
        </authorList>
    </citation>
    <scope>NUCLEOTIDE SEQUENCE</scope>
</reference>
<dbReference type="Pfam" id="PF01416">
    <property type="entry name" value="PseudoU_synth_1"/>
    <property type="match status" value="2"/>
</dbReference>
<evidence type="ECO:0000256" key="3">
    <source>
        <dbReference type="ARBA" id="ARBA00023235"/>
    </source>
</evidence>
<dbReference type="AlphaFoldDB" id="A0A6J6NLW1"/>
<dbReference type="PANTHER" id="PTHR11142">
    <property type="entry name" value="PSEUDOURIDYLATE SYNTHASE"/>
    <property type="match status" value="1"/>
</dbReference>
<protein>
    <submittedName>
        <fullName evidence="5">Unannotated protein</fullName>
    </submittedName>
</protein>
<dbReference type="EMBL" id="CAEZXP010000001">
    <property type="protein sequence ID" value="CAB4687681.1"/>
    <property type="molecule type" value="Genomic_DNA"/>
</dbReference>
<dbReference type="PANTHER" id="PTHR11142:SF0">
    <property type="entry name" value="TRNA PSEUDOURIDINE SYNTHASE-LIKE 1"/>
    <property type="match status" value="1"/>
</dbReference>
<accession>A0A6J6NLW1</accession>
<evidence type="ECO:0000313" key="5">
    <source>
        <dbReference type="EMBL" id="CAB4687681.1"/>
    </source>
</evidence>
<dbReference type="Gene3D" id="3.30.70.580">
    <property type="entry name" value="Pseudouridine synthase I, catalytic domain, N-terminal subdomain"/>
    <property type="match status" value="1"/>
</dbReference>
<name>A0A6J6NLW1_9ZZZZ</name>
<dbReference type="SUPFAM" id="SSF55120">
    <property type="entry name" value="Pseudouridine synthase"/>
    <property type="match status" value="1"/>
</dbReference>
<dbReference type="GO" id="GO:0003723">
    <property type="term" value="F:RNA binding"/>
    <property type="evidence" value="ECO:0007669"/>
    <property type="project" value="InterPro"/>
</dbReference>
<dbReference type="Gene3D" id="3.30.70.660">
    <property type="entry name" value="Pseudouridine synthase I, catalytic domain, C-terminal subdomain"/>
    <property type="match status" value="1"/>
</dbReference>
<proteinExistence type="inferred from homology"/>
<evidence type="ECO:0000259" key="4">
    <source>
        <dbReference type="Pfam" id="PF01416"/>
    </source>
</evidence>
<evidence type="ECO:0000256" key="2">
    <source>
        <dbReference type="ARBA" id="ARBA00022694"/>
    </source>
</evidence>
<dbReference type="CDD" id="cd02570">
    <property type="entry name" value="PseudoU_synth_EcTruA"/>
    <property type="match status" value="1"/>
</dbReference>
<dbReference type="FunFam" id="3.30.70.580:FF:000001">
    <property type="entry name" value="tRNA pseudouridine synthase A"/>
    <property type="match status" value="1"/>
</dbReference>
<dbReference type="InterPro" id="IPR020094">
    <property type="entry name" value="TruA/RsuA/RluB/E/F_N"/>
</dbReference>
<dbReference type="InterPro" id="IPR020103">
    <property type="entry name" value="PsdUridine_synth_cat_dom_sf"/>
</dbReference>
<feature type="domain" description="Pseudouridine synthase I TruA alpha/beta" evidence="4">
    <location>
        <begin position="15"/>
        <end position="110"/>
    </location>
</feature>
<dbReference type="NCBIfam" id="TIGR00071">
    <property type="entry name" value="hisT_truA"/>
    <property type="match status" value="1"/>
</dbReference>
<dbReference type="InterPro" id="IPR001406">
    <property type="entry name" value="PsdUridine_synth_TruA"/>
</dbReference>
<keyword evidence="2" id="KW-0819">tRNA processing</keyword>
<keyword evidence="3" id="KW-0413">Isomerase</keyword>